<feature type="compositionally biased region" description="Basic and acidic residues" evidence="1">
    <location>
        <begin position="603"/>
        <end position="613"/>
    </location>
</feature>
<feature type="region of interest" description="Disordered" evidence="1">
    <location>
        <begin position="75"/>
        <end position="243"/>
    </location>
</feature>
<accession>A0A5Q3FY16</accession>
<feature type="compositionally biased region" description="Basic and acidic residues" evidence="1">
    <location>
        <begin position="92"/>
        <end position="102"/>
    </location>
</feature>
<dbReference type="AlphaFoldDB" id="A0A5Q3FY16"/>
<feature type="region of interest" description="Disordered" evidence="1">
    <location>
        <begin position="318"/>
        <end position="339"/>
    </location>
</feature>
<feature type="compositionally biased region" description="Polar residues" evidence="1">
    <location>
        <begin position="207"/>
        <end position="226"/>
    </location>
</feature>
<comment type="caution">
    <text evidence="2">The sequence shown here is derived from an EMBL/GenBank/DDBJ whole genome shotgun (WGS) entry which is preliminary data.</text>
</comment>
<feature type="region of interest" description="Disordered" evidence="1">
    <location>
        <begin position="600"/>
        <end position="678"/>
    </location>
</feature>
<feature type="compositionally biased region" description="Polar residues" evidence="1">
    <location>
        <begin position="643"/>
        <end position="676"/>
    </location>
</feature>
<feature type="region of interest" description="Disordered" evidence="1">
    <location>
        <begin position="419"/>
        <end position="519"/>
    </location>
</feature>
<gene>
    <name evidence="2" type="ORF">C2S_1247</name>
</gene>
<feature type="compositionally biased region" description="Polar residues" evidence="1">
    <location>
        <begin position="479"/>
        <end position="500"/>
    </location>
</feature>
<feature type="compositionally biased region" description="Polar residues" evidence="1">
    <location>
        <begin position="449"/>
        <end position="465"/>
    </location>
</feature>
<sequence>MQDQPLSSPLRGTLGSRPYETIFHAPTLPFVIFPHLTTYRPRSGALIWYMLHREGVSKVALSVAYEPFRKQDQAGKITKPYAPQIDQTETTSSDKRELHESLEVESLASPSPTTQRPDSHQKSQSRRASSIQFHQGTSTYLGSSARAPSPLGQPLTRRPFVSRSTLPTNTSYRPTEASTTERATLDRGEYPADDSKHPVVPDFLPSHRTQLPDTSSKMNSHSNYYSQGAAPGRSTPFPQRLRPADDPEIMQLKAELEAYRIIEEKAKTEEEQKKKEDKIRQDTEVAFQLRWEALQKAQEDTKREMERIKKEAEAAAWERVEKERREQESMRVREQHQARVMESEIRTKIEVERKAEEQERRSREKLESEIEMRLKKKMMDKVDELMRDFEQRLSIYPPVWPYQTGTQNQKELSCSQPETQLMNGYEPPQTWQPGLNGHHTRDAALCSPAPSQSPRTGYPPSNANLSHGVRLPSVPCASDPSQSPEEWSPQNSRFYRNSQADFFPHPSSPSRGRIRNQSQGYSTWQPYQEEYIGTRMHAHPELIQELAYAVNEVLRDQIFNGMTMRRDMDDRQHNHYSSSVHQVPVDPRAYSYAPDRAAAMEAQRQRQREREYQNGRSRQFGPPQGMMNGQGYGFERPAPSPSMMPQNRLSSTGGTFSVDRTSESSKAQSAYQTPPQSYRGAVLVTGNRPNASTTASTLCKAGEKNCESDQRGLPAPGDERLQTHVNQFLEVPSGNSKVEKQLSAANAYMDFKET</sequence>
<organism evidence="2 3">
    <name type="scientific">Fusarium fujikuroi</name>
    <name type="common">Bakanae and foot rot disease fungus</name>
    <name type="synonym">Gibberella fujikuroi</name>
    <dbReference type="NCBI Taxonomy" id="5127"/>
    <lineage>
        <taxon>Eukaryota</taxon>
        <taxon>Fungi</taxon>
        <taxon>Dikarya</taxon>
        <taxon>Ascomycota</taxon>
        <taxon>Pezizomycotina</taxon>
        <taxon>Sordariomycetes</taxon>
        <taxon>Hypocreomycetidae</taxon>
        <taxon>Hypocreales</taxon>
        <taxon>Nectriaceae</taxon>
        <taxon>Fusarium</taxon>
        <taxon>Fusarium fujikuroi species complex</taxon>
    </lineage>
</organism>
<dbReference type="Proteomes" id="UP000760494">
    <property type="component" value="Unassembled WGS sequence"/>
</dbReference>
<feature type="compositionally biased region" description="Basic and acidic residues" evidence="1">
    <location>
        <begin position="183"/>
        <end position="199"/>
    </location>
</feature>
<dbReference type="EMBL" id="CABFJX010000223">
    <property type="protein sequence ID" value="VTT68358.1"/>
    <property type="molecule type" value="Genomic_DNA"/>
</dbReference>
<reference evidence="2" key="1">
    <citation type="submission" date="2019-05" db="EMBL/GenBank/DDBJ databases">
        <authorList>
            <person name="Piombo E."/>
        </authorList>
    </citation>
    <scope>NUCLEOTIDE SEQUENCE</scope>
    <source>
        <strain evidence="2">C2S</strain>
    </source>
</reference>
<proteinExistence type="predicted"/>
<evidence type="ECO:0000256" key="1">
    <source>
        <dbReference type="SAM" id="MobiDB-lite"/>
    </source>
</evidence>
<name>A0A5Q3FY16_FUSFU</name>
<feature type="compositionally biased region" description="Polar residues" evidence="1">
    <location>
        <begin position="162"/>
        <end position="182"/>
    </location>
</feature>
<evidence type="ECO:0000313" key="3">
    <source>
        <dbReference type="Proteomes" id="UP000760494"/>
    </source>
</evidence>
<feature type="compositionally biased region" description="Polar residues" evidence="1">
    <location>
        <begin position="126"/>
        <end position="142"/>
    </location>
</feature>
<evidence type="ECO:0000313" key="2">
    <source>
        <dbReference type="EMBL" id="VTT68358.1"/>
    </source>
</evidence>
<protein>
    <submittedName>
        <fullName evidence="2">Uncharacterized protein</fullName>
    </submittedName>
</protein>